<proteinExistence type="predicted"/>
<evidence type="ECO:0000256" key="1">
    <source>
        <dbReference type="SAM" id="MobiDB-lite"/>
    </source>
</evidence>
<comment type="caution">
    <text evidence="2">The sequence shown here is derived from an EMBL/GenBank/DDBJ whole genome shotgun (WGS) entry which is preliminary data.</text>
</comment>
<keyword evidence="3" id="KW-1185">Reference proteome</keyword>
<feature type="compositionally biased region" description="Polar residues" evidence="1">
    <location>
        <begin position="1"/>
        <end position="16"/>
    </location>
</feature>
<feature type="region of interest" description="Disordered" evidence="1">
    <location>
        <begin position="1"/>
        <end position="35"/>
    </location>
</feature>
<accession>K5BBC6</accession>
<dbReference type="AlphaFoldDB" id="K5BBC6"/>
<gene>
    <name evidence="2" type="ORF">C731_2123</name>
</gene>
<dbReference type="EMBL" id="AMRA01000054">
    <property type="protein sequence ID" value="EKF23755.1"/>
    <property type="molecule type" value="Genomic_DNA"/>
</dbReference>
<evidence type="ECO:0000313" key="2">
    <source>
        <dbReference type="EMBL" id="EKF23755.1"/>
    </source>
</evidence>
<reference evidence="2 3" key="1">
    <citation type="journal article" date="2012" name="J. Bacteriol.">
        <title>Genome sequence of Mycobacterium hassiacum DSM 44199, a rare source of heat-stable mycobacterial proteins.</title>
        <authorList>
            <person name="Tiago I."/>
            <person name="Maranha A."/>
            <person name="Mendes V."/>
            <person name="Alarico S."/>
            <person name="Moynihan P.J."/>
            <person name="Clarke A.J."/>
            <person name="Macedo-Ribeiro S."/>
            <person name="Pereira P.J."/>
            <person name="Empadinhas N."/>
        </authorList>
    </citation>
    <scope>NUCLEOTIDE SEQUENCE [LARGE SCALE GENOMIC DNA]</scope>
    <source>
        <strain evidence="3">DSM 44199 / CIP 105218 / JCM 12690 / 3849</strain>
    </source>
</reference>
<dbReference type="Proteomes" id="UP000006265">
    <property type="component" value="Unassembled WGS sequence"/>
</dbReference>
<evidence type="ECO:0000313" key="3">
    <source>
        <dbReference type="Proteomes" id="UP000006265"/>
    </source>
</evidence>
<name>K5BBC6_MYCHD</name>
<protein>
    <submittedName>
        <fullName evidence="2">Uncharacterized protein</fullName>
    </submittedName>
</protein>
<sequence>MDESHTVSGTGPSTPSCPRRFDPRRVMRGSGDSAAEFERGYRDGRRAREGCPSERGWFGVWGEVFGE</sequence>
<organism evidence="2 3">
    <name type="scientific">Mycolicibacterium hassiacum (strain DSM 44199 / CIP 105218 / JCM 12690 / 3849)</name>
    <name type="common">Mycobacterium hassiacum</name>
    <dbReference type="NCBI Taxonomy" id="1122247"/>
    <lineage>
        <taxon>Bacteria</taxon>
        <taxon>Bacillati</taxon>
        <taxon>Actinomycetota</taxon>
        <taxon>Actinomycetes</taxon>
        <taxon>Mycobacteriales</taxon>
        <taxon>Mycobacteriaceae</taxon>
        <taxon>Mycolicibacterium</taxon>
    </lineage>
</organism>